<dbReference type="EMBL" id="LANV01000001">
    <property type="protein sequence ID" value="KJV65107.1"/>
    <property type="molecule type" value="Genomic_DNA"/>
</dbReference>
<accession>A0A0F3NBN3</accession>
<sequence>MHIDNRSSYVDLVLNSKVTKHIWRVFLGVDIQKVAVAFSSLKLNSCNI</sequence>
<reference evidence="1 2" key="1">
    <citation type="submission" date="2015-02" db="EMBL/GenBank/DDBJ databases">
        <title>Genome Sequencing of Rickettsiales.</title>
        <authorList>
            <person name="Daugherty S.C."/>
            <person name="Su Q."/>
            <person name="Abolude K."/>
            <person name="Beier-Sexton M."/>
            <person name="Carlyon J.A."/>
            <person name="Carter R."/>
            <person name="Day N.P."/>
            <person name="Dumler S.J."/>
            <person name="Dyachenko V."/>
            <person name="Godinez A."/>
            <person name="Kurtti T.J."/>
            <person name="Lichay M."/>
            <person name="Mullins K.E."/>
            <person name="Ott S."/>
            <person name="Pappas-Brown V."/>
            <person name="Paris D.H."/>
            <person name="Patel P."/>
            <person name="Richards A.L."/>
            <person name="Sadzewicz L."/>
            <person name="Sears K."/>
            <person name="Seidman D."/>
            <person name="Sengamalay N."/>
            <person name="Stenos J."/>
            <person name="Tallon L.J."/>
            <person name="Vincent G."/>
            <person name="Fraser C.M."/>
            <person name="Munderloh U."/>
            <person name="Dunning-Hotopp J.C."/>
        </authorList>
    </citation>
    <scope>NUCLEOTIDE SEQUENCE [LARGE SCALE GENOMIC DNA]</scope>
    <source>
        <strain evidence="1 2">ApMUC09</strain>
    </source>
</reference>
<comment type="caution">
    <text evidence="1">The sequence shown here is derived from an EMBL/GenBank/DDBJ whole genome shotgun (WGS) entry which is preliminary data.</text>
</comment>
<gene>
    <name evidence="1" type="ORF">APHMUC_0303</name>
</gene>
<evidence type="ECO:0000313" key="2">
    <source>
        <dbReference type="Proteomes" id="UP000033441"/>
    </source>
</evidence>
<evidence type="ECO:0000313" key="1">
    <source>
        <dbReference type="EMBL" id="KJV65107.1"/>
    </source>
</evidence>
<name>A0A0F3NBN3_ANAPH</name>
<proteinExistence type="predicted"/>
<protein>
    <submittedName>
        <fullName evidence="1">Uncharacterized protein</fullName>
    </submittedName>
</protein>
<organism evidence="1 2">
    <name type="scientific">Anaplasma phagocytophilum str. ApMUC09</name>
    <dbReference type="NCBI Taxonomy" id="1359152"/>
    <lineage>
        <taxon>Bacteria</taxon>
        <taxon>Pseudomonadati</taxon>
        <taxon>Pseudomonadota</taxon>
        <taxon>Alphaproteobacteria</taxon>
        <taxon>Rickettsiales</taxon>
        <taxon>Anaplasmataceae</taxon>
        <taxon>Anaplasma</taxon>
        <taxon>phagocytophilum group</taxon>
    </lineage>
</organism>
<dbReference type="AlphaFoldDB" id="A0A0F3NBN3"/>
<dbReference type="Proteomes" id="UP000033441">
    <property type="component" value="Unassembled WGS sequence"/>
</dbReference>